<feature type="region of interest" description="Disordered" evidence="1">
    <location>
        <begin position="94"/>
        <end position="114"/>
    </location>
</feature>
<dbReference type="AlphaFoldDB" id="A0A810N0N2"/>
<reference evidence="2" key="1">
    <citation type="submission" date="2020-08" db="EMBL/GenBank/DDBJ databases">
        <title>Whole genome shotgun sequence of Polymorphospora rubra NBRC 101157.</title>
        <authorList>
            <person name="Komaki H."/>
            <person name="Tamura T."/>
        </authorList>
    </citation>
    <scope>NUCLEOTIDE SEQUENCE</scope>
    <source>
        <strain evidence="2">NBRC 101157</strain>
    </source>
</reference>
<organism evidence="2 3">
    <name type="scientific">Polymorphospora rubra</name>
    <dbReference type="NCBI Taxonomy" id="338584"/>
    <lineage>
        <taxon>Bacteria</taxon>
        <taxon>Bacillati</taxon>
        <taxon>Actinomycetota</taxon>
        <taxon>Actinomycetes</taxon>
        <taxon>Micromonosporales</taxon>
        <taxon>Micromonosporaceae</taxon>
        <taxon>Polymorphospora</taxon>
    </lineage>
</organism>
<dbReference type="RefSeq" id="WP_246568544.1">
    <property type="nucleotide sequence ID" value="NZ_AP023359.1"/>
</dbReference>
<proteinExistence type="predicted"/>
<dbReference type="SUPFAM" id="SSF159275">
    <property type="entry name" value="PA1994-like"/>
    <property type="match status" value="1"/>
</dbReference>
<dbReference type="InterPro" id="IPR009467">
    <property type="entry name" value="Glycolipid-bd_prot_put"/>
</dbReference>
<sequence length="206" mass="22284">MSTMPKSLYWTRTDVPGAEHALIDDRRGLAVKGVAVAVDPIAYTCQYELSTDEAWRTGRLELTVEGSGWRRTLRLERAAGRWRAATGEQGDLDAVLRAGGHPGAGLPGSEDPDRLESALDVDVSGNPLFNTLPIRRLGLQKAAPGTTHEITVAWVLLPSLEVIPAEQSYTALVGGRVRFESEGFTAEIDIDGDGYVTRYPGLATRP</sequence>
<evidence type="ECO:0000313" key="3">
    <source>
        <dbReference type="Proteomes" id="UP000680866"/>
    </source>
</evidence>
<dbReference type="Proteomes" id="UP000680866">
    <property type="component" value="Chromosome"/>
</dbReference>
<evidence type="ECO:0008006" key="4">
    <source>
        <dbReference type="Google" id="ProtNLM"/>
    </source>
</evidence>
<name>A0A810N0N2_9ACTN</name>
<evidence type="ECO:0000256" key="1">
    <source>
        <dbReference type="SAM" id="MobiDB-lite"/>
    </source>
</evidence>
<dbReference type="EMBL" id="AP023359">
    <property type="protein sequence ID" value="BCJ65218.1"/>
    <property type="molecule type" value="Genomic_DNA"/>
</dbReference>
<keyword evidence="3" id="KW-1185">Reference proteome</keyword>
<protein>
    <recommendedName>
        <fullName evidence="4">Glycolipid-binding domain-containing protein</fullName>
    </recommendedName>
</protein>
<evidence type="ECO:0000313" key="2">
    <source>
        <dbReference type="EMBL" id="BCJ65218.1"/>
    </source>
</evidence>
<accession>A0A810N0N2</accession>
<dbReference type="KEGG" id="pry:Prubr_22390"/>
<dbReference type="Pfam" id="PF06475">
    <property type="entry name" value="Glycolipid_bind"/>
    <property type="match status" value="1"/>
</dbReference>
<gene>
    <name evidence="2" type="ORF">Prubr_22390</name>
</gene>